<comment type="caution">
    <text evidence="2">The sequence shown here is derived from an EMBL/GenBank/DDBJ whole genome shotgun (WGS) entry which is preliminary data.</text>
</comment>
<protein>
    <recommendedName>
        <fullName evidence="4">F-box domain-containing protein</fullName>
    </recommendedName>
</protein>
<gene>
    <name evidence="2" type="ORF">T310_4468</name>
</gene>
<dbReference type="Proteomes" id="UP000053958">
    <property type="component" value="Unassembled WGS sequence"/>
</dbReference>
<evidence type="ECO:0008006" key="4">
    <source>
        <dbReference type="Google" id="ProtNLM"/>
    </source>
</evidence>
<feature type="compositionally biased region" description="Polar residues" evidence="1">
    <location>
        <begin position="393"/>
        <end position="405"/>
    </location>
</feature>
<proteinExistence type="predicted"/>
<dbReference type="OrthoDB" id="4454461at2759"/>
<evidence type="ECO:0000313" key="2">
    <source>
        <dbReference type="EMBL" id="KKA21510.1"/>
    </source>
</evidence>
<dbReference type="RefSeq" id="XP_013328122.1">
    <property type="nucleotide sequence ID" value="XM_013472668.1"/>
</dbReference>
<evidence type="ECO:0000256" key="1">
    <source>
        <dbReference type="SAM" id="MobiDB-lite"/>
    </source>
</evidence>
<accession>A0A0F4YTR5</accession>
<sequence length="405" mass="46399">MTAPERNPALGIITEILLKYKEHGKTYRFCRQLTSDFRVELNVIYRFSLFKQFLQRKLDPSFSNSTPISAPRIDAGSQKDESVISPIFNLPTDLLLELRGQLPLVSQACLALTCKTFLDLFGSALIAPEFRFPRIVFDKKNRIMWKPDASMAIRGQLLRLLENESRRYCNACLKLHPPSEFRPDDLQVDGKLRRCKLCHDGGIVDLCPCIGMTPRYKVQKDDTDNSITADAKRKFRIDRDRKCLLHECSVEHWSGTISITIVPFIHKTGHLMIQIQYDIRSDQFLEWPTEELTLDCCPHWKVDYLEMNTEECEFCPTFTTGPKFISTTPDSHKFSCSIIRVLGKRNSRTSRIWHAQGRPVIGKSMMRTGLLSATSGSRYVSTKSQDKEMEASQHGSSAYSPNDLF</sequence>
<organism evidence="2 3">
    <name type="scientific">Rasamsonia emersonii (strain ATCC 16479 / CBS 393.64 / IMI 116815)</name>
    <dbReference type="NCBI Taxonomy" id="1408163"/>
    <lineage>
        <taxon>Eukaryota</taxon>
        <taxon>Fungi</taxon>
        <taxon>Dikarya</taxon>
        <taxon>Ascomycota</taxon>
        <taxon>Pezizomycotina</taxon>
        <taxon>Eurotiomycetes</taxon>
        <taxon>Eurotiomycetidae</taxon>
        <taxon>Eurotiales</taxon>
        <taxon>Trichocomaceae</taxon>
        <taxon>Rasamsonia</taxon>
    </lineage>
</organism>
<dbReference type="GeneID" id="25316816"/>
<name>A0A0F4YTR5_RASE3</name>
<keyword evidence="3" id="KW-1185">Reference proteome</keyword>
<dbReference type="AlphaFoldDB" id="A0A0F4YTR5"/>
<reference evidence="2 3" key="1">
    <citation type="submission" date="2015-04" db="EMBL/GenBank/DDBJ databases">
        <authorList>
            <person name="Heijne W.H."/>
            <person name="Fedorova N.D."/>
            <person name="Nierman W.C."/>
            <person name="Vollebregt A.W."/>
            <person name="Zhao Z."/>
            <person name="Wu L."/>
            <person name="Kumar M."/>
            <person name="Stam H."/>
            <person name="van den Berg M.A."/>
            <person name="Pel H.J."/>
        </authorList>
    </citation>
    <scope>NUCLEOTIDE SEQUENCE [LARGE SCALE GENOMIC DNA]</scope>
    <source>
        <strain evidence="2 3">CBS 393.64</strain>
    </source>
</reference>
<feature type="region of interest" description="Disordered" evidence="1">
    <location>
        <begin position="376"/>
        <end position="405"/>
    </location>
</feature>
<evidence type="ECO:0000313" key="3">
    <source>
        <dbReference type="Proteomes" id="UP000053958"/>
    </source>
</evidence>
<dbReference type="EMBL" id="LASV01000182">
    <property type="protein sequence ID" value="KKA21510.1"/>
    <property type="molecule type" value="Genomic_DNA"/>
</dbReference>